<sequence>MAAPAHAGATAAATPTATMAPTAPLVLDAAALELRVSPSPGKLAALNGLVIQATWKGAGLGLSLRPPAGALSERLKRAAPGLAEALSAALGVDVAVEVQDEG</sequence>
<dbReference type="EMBL" id="CABPSR010000059">
    <property type="protein sequence ID" value="VVE85987.1"/>
    <property type="molecule type" value="Genomic_DNA"/>
</dbReference>
<protein>
    <recommendedName>
        <fullName evidence="3">Flagellar hook-length control protein FliK</fullName>
    </recommendedName>
</protein>
<evidence type="ECO:0000313" key="2">
    <source>
        <dbReference type="Proteomes" id="UP000335538"/>
    </source>
</evidence>
<dbReference type="Proteomes" id="UP000335538">
    <property type="component" value="Unassembled WGS sequence"/>
</dbReference>
<accession>A0A5E5BL02</accession>
<gene>
    <name evidence="1" type="ORF">PSP31121_05626</name>
</gene>
<dbReference type="AlphaFoldDB" id="A0A5E5BL02"/>
<proteinExistence type="predicted"/>
<name>A0A5E5BL02_9BURK</name>
<dbReference type="RefSeq" id="WP_224796840.1">
    <property type="nucleotide sequence ID" value="NZ_CABPSR010000059.1"/>
</dbReference>
<evidence type="ECO:0008006" key="3">
    <source>
        <dbReference type="Google" id="ProtNLM"/>
    </source>
</evidence>
<organism evidence="1 2">
    <name type="scientific">Pandoraea sputorum</name>
    <dbReference type="NCBI Taxonomy" id="93222"/>
    <lineage>
        <taxon>Bacteria</taxon>
        <taxon>Pseudomonadati</taxon>
        <taxon>Pseudomonadota</taxon>
        <taxon>Betaproteobacteria</taxon>
        <taxon>Burkholderiales</taxon>
        <taxon>Burkholderiaceae</taxon>
        <taxon>Pandoraea</taxon>
    </lineage>
</organism>
<evidence type="ECO:0000313" key="1">
    <source>
        <dbReference type="EMBL" id="VVE85987.1"/>
    </source>
</evidence>
<reference evidence="1 2" key="1">
    <citation type="submission" date="2019-08" db="EMBL/GenBank/DDBJ databases">
        <authorList>
            <person name="Peeters C."/>
        </authorList>
    </citation>
    <scope>NUCLEOTIDE SEQUENCE [LARGE SCALE GENOMIC DNA]</scope>
    <source>
        <strain evidence="1 2">LMG 31121</strain>
    </source>
</reference>